<protein>
    <recommendedName>
        <fullName evidence="4">Thioredoxin domain-containing protein</fullName>
    </recommendedName>
</protein>
<dbReference type="Pfam" id="PF13462">
    <property type="entry name" value="Thioredoxin_4"/>
    <property type="match status" value="1"/>
</dbReference>
<comment type="similarity">
    <text evidence="1">Belongs to the thioredoxin family. DsbA subfamily.</text>
</comment>
<dbReference type="PANTHER" id="PTHR13887:SF55">
    <property type="entry name" value="SLR0313 PROTEIN"/>
    <property type="match status" value="1"/>
</dbReference>
<dbReference type="InterPro" id="IPR013766">
    <property type="entry name" value="Thioredoxin_domain"/>
</dbReference>
<feature type="compositionally biased region" description="Polar residues" evidence="2">
    <location>
        <begin position="1"/>
        <end position="12"/>
    </location>
</feature>
<name>A0A2M8KXM2_9BACT</name>
<keyword evidence="3" id="KW-0812">Transmembrane</keyword>
<proteinExistence type="inferred from homology"/>
<sequence>MESQEETTSPAEQTGGEGIYTKKERRAKKREERRAKETSVETSRSAKRYFLWGGFIITIGILIGSVVLFGKDTDTPHDNTSVNTLASTLTTNDWIRGNPDAAVTLVEYGDFQCPACGAFYPLVKQLESEFANEVTFSYRHFPLTRAHPNAEPGARAAEAAGKQGMFWEMHDILFERQQEWSLRPSAKGMFLSYAEELGLDVAMFEDDLTANDVENFVKEDIQSGNASRVNATPTFFLNGKQILPNSYDEFRALIRAAIEETNQPLPATSETNESTDTF</sequence>
<feature type="domain" description="Thioredoxin" evidence="4">
    <location>
        <begin position="57"/>
        <end position="259"/>
    </location>
</feature>
<evidence type="ECO:0000313" key="6">
    <source>
        <dbReference type="Proteomes" id="UP000229098"/>
    </source>
</evidence>
<evidence type="ECO:0000256" key="1">
    <source>
        <dbReference type="ARBA" id="ARBA00005791"/>
    </source>
</evidence>
<dbReference type="Gene3D" id="3.40.30.10">
    <property type="entry name" value="Glutaredoxin"/>
    <property type="match status" value="1"/>
</dbReference>
<evidence type="ECO:0000256" key="3">
    <source>
        <dbReference type="SAM" id="Phobius"/>
    </source>
</evidence>
<dbReference type="EMBL" id="PFEF01000004">
    <property type="protein sequence ID" value="PJE64679.1"/>
    <property type="molecule type" value="Genomic_DNA"/>
</dbReference>
<reference evidence="6" key="1">
    <citation type="submission" date="2017-09" db="EMBL/GenBank/DDBJ databases">
        <title>Depth-based differentiation of microbial function through sediment-hosted aquifers and enrichment of novel symbionts in the deep terrestrial subsurface.</title>
        <authorList>
            <person name="Probst A.J."/>
            <person name="Ladd B."/>
            <person name="Jarett J.K."/>
            <person name="Geller-Mcgrath D.E."/>
            <person name="Sieber C.M.K."/>
            <person name="Emerson J.B."/>
            <person name="Anantharaman K."/>
            <person name="Thomas B.C."/>
            <person name="Malmstrom R."/>
            <person name="Stieglmeier M."/>
            <person name="Klingl A."/>
            <person name="Woyke T."/>
            <person name="Ryan C.M."/>
            <person name="Banfield J.F."/>
        </authorList>
    </citation>
    <scope>NUCLEOTIDE SEQUENCE [LARGE SCALE GENOMIC DNA]</scope>
</reference>
<dbReference type="SUPFAM" id="SSF52833">
    <property type="entry name" value="Thioredoxin-like"/>
    <property type="match status" value="1"/>
</dbReference>
<dbReference type="PANTHER" id="PTHR13887">
    <property type="entry name" value="GLUTATHIONE S-TRANSFERASE KAPPA"/>
    <property type="match status" value="1"/>
</dbReference>
<keyword evidence="3" id="KW-1133">Transmembrane helix</keyword>
<evidence type="ECO:0000256" key="2">
    <source>
        <dbReference type="SAM" id="MobiDB-lite"/>
    </source>
</evidence>
<gene>
    <name evidence="5" type="ORF">COU90_01320</name>
</gene>
<dbReference type="AlphaFoldDB" id="A0A2M8KXM2"/>
<evidence type="ECO:0000259" key="4">
    <source>
        <dbReference type="PROSITE" id="PS51352"/>
    </source>
</evidence>
<evidence type="ECO:0000313" key="5">
    <source>
        <dbReference type="EMBL" id="PJE64679.1"/>
    </source>
</evidence>
<comment type="caution">
    <text evidence="5">The sequence shown here is derived from an EMBL/GenBank/DDBJ whole genome shotgun (WGS) entry which is preliminary data.</text>
</comment>
<keyword evidence="3" id="KW-0472">Membrane</keyword>
<accession>A0A2M8KXM2</accession>
<feature type="region of interest" description="Disordered" evidence="2">
    <location>
        <begin position="1"/>
        <end position="39"/>
    </location>
</feature>
<organism evidence="5 6">
    <name type="scientific">Candidatus Ryanbacteria bacterium CG10_big_fil_rev_8_21_14_0_10_43_42</name>
    <dbReference type="NCBI Taxonomy" id="1974864"/>
    <lineage>
        <taxon>Bacteria</taxon>
        <taxon>Candidatus Ryaniibacteriota</taxon>
    </lineage>
</organism>
<feature type="transmembrane region" description="Helical" evidence="3">
    <location>
        <begin position="49"/>
        <end position="70"/>
    </location>
</feature>
<feature type="compositionally biased region" description="Basic and acidic residues" evidence="2">
    <location>
        <begin position="29"/>
        <end position="39"/>
    </location>
</feature>
<dbReference type="InterPro" id="IPR036249">
    <property type="entry name" value="Thioredoxin-like_sf"/>
</dbReference>
<dbReference type="PROSITE" id="PS51352">
    <property type="entry name" value="THIOREDOXIN_2"/>
    <property type="match status" value="1"/>
</dbReference>
<dbReference type="InterPro" id="IPR012336">
    <property type="entry name" value="Thioredoxin-like_fold"/>
</dbReference>
<dbReference type="Proteomes" id="UP000229098">
    <property type="component" value="Unassembled WGS sequence"/>
</dbReference>